<dbReference type="Gene3D" id="3.20.20.140">
    <property type="entry name" value="Metal-dependent hydrolases"/>
    <property type="match status" value="1"/>
</dbReference>
<dbReference type="InterPro" id="IPR003141">
    <property type="entry name" value="Pol/His_phosphatase_N"/>
</dbReference>
<dbReference type="InterPro" id="IPR016195">
    <property type="entry name" value="Pol/histidinol_Pase-like"/>
</dbReference>
<dbReference type="EMBL" id="MFST01000071">
    <property type="protein sequence ID" value="OGI44186.1"/>
    <property type="molecule type" value="Genomic_DNA"/>
</dbReference>
<dbReference type="InterPro" id="IPR004013">
    <property type="entry name" value="PHP_dom"/>
</dbReference>
<dbReference type="PANTHER" id="PTHR42924:SF3">
    <property type="entry name" value="POLYMERASE_HISTIDINOL PHOSPHATASE N-TERMINAL DOMAIN-CONTAINING PROTEIN"/>
    <property type="match status" value="1"/>
</dbReference>
<reference evidence="2 3" key="1">
    <citation type="journal article" date="2016" name="Nat. Commun.">
        <title>Thousands of microbial genomes shed light on interconnected biogeochemical processes in an aquifer system.</title>
        <authorList>
            <person name="Anantharaman K."/>
            <person name="Brown C.T."/>
            <person name="Hug L.A."/>
            <person name="Sharon I."/>
            <person name="Castelle C.J."/>
            <person name="Probst A.J."/>
            <person name="Thomas B.C."/>
            <person name="Singh A."/>
            <person name="Wilkins M.J."/>
            <person name="Karaoz U."/>
            <person name="Brodie E.L."/>
            <person name="Williams K.H."/>
            <person name="Hubbard S.S."/>
            <person name="Banfield J.F."/>
        </authorList>
    </citation>
    <scope>NUCLEOTIDE SEQUENCE [LARGE SCALE GENOMIC DNA]</scope>
</reference>
<dbReference type="CDD" id="cd07438">
    <property type="entry name" value="PHP_HisPPase_AMP"/>
    <property type="match status" value="1"/>
</dbReference>
<dbReference type="InterPro" id="IPR052018">
    <property type="entry name" value="PHP_domain"/>
</dbReference>
<evidence type="ECO:0000313" key="2">
    <source>
        <dbReference type="EMBL" id="OGI44186.1"/>
    </source>
</evidence>
<dbReference type="SUPFAM" id="SSF89550">
    <property type="entry name" value="PHP domain-like"/>
    <property type="match status" value="1"/>
</dbReference>
<gene>
    <name evidence="2" type="ORF">A2V92_06145</name>
</gene>
<dbReference type="Gene3D" id="1.10.150.650">
    <property type="match status" value="1"/>
</dbReference>
<dbReference type="Pfam" id="PF02811">
    <property type="entry name" value="PHP"/>
    <property type="match status" value="1"/>
</dbReference>
<feature type="domain" description="Polymerase/histidinol phosphatase N-terminal" evidence="1">
    <location>
        <begin position="5"/>
        <end position="70"/>
    </location>
</feature>
<dbReference type="GO" id="GO:0004534">
    <property type="term" value="F:5'-3' RNA exonuclease activity"/>
    <property type="evidence" value="ECO:0007669"/>
    <property type="project" value="TreeGrafter"/>
</dbReference>
<accession>A0A1F6TGH9</accession>
<dbReference type="Proteomes" id="UP000179344">
    <property type="component" value="Unassembled WGS sequence"/>
</dbReference>
<dbReference type="SMART" id="SM00481">
    <property type="entry name" value="POLIIIAc"/>
    <property type="match status" value="1"/>
</dbReference>
<evidence type="ECO:0000313" key="3">
    <source>
        <dbReference type="Proteomes" id="UP000179344"/>
    </source>
</evidence>
<dbReference type="AlphaFoldDB" id="A0A1F6TGH9"/>
<sequence>MTRRYDLHTHSRLSDGILAPAELVAHAHTRQVDVLALTDHDVTDGLAEAAAAAAACGLTFVPGVEISVTWGNQTVHIIGLRVDATAPDLQHGLARLRATRLERAREIDRRLQKKGITGALEGAQALCHGATLSRTHFARFLIQTGHAPDLRRAFRQFLSHGAPAYVPVQWAGLEQAVAWIRGAGGQAALAHPARYKLSPGKLRSLIGEFKDCGGAALEVISGTHSAEENRRFAALALRFDLRASVGSDYHGPEKPWVEVGRLPPLPAGCVPVWQDWKE</sequence>
<evidence type="ECO:0000259" key="1">
    <source>
        <dbReference type="SMART" id="SM00481"/>
    </source>
</evidence>
<protein>
    <submittedName>
        <fullName evidence="2">Phosphatase</fullName>
    </submittedName>
</protein>
<dbReference type="GO" id="GO:0035312">
    <property type="term" value="F:5'-3' DNA exonuclease activity"/>
    <property type="evidence" value="ECO:0007669"/>
    <property type="project" value="TreeGrafter"/>
</dbReference>
<organism evidence="2 3">
    <name type="scientific">Candidatus Muproteobacteria bacterium RBG_16_65_31</name>
    <dbReference type="NCBI Taxonomy" id="1817759"/>
    <lineage>
        <taxon>Bacteria</taxon>
        <taxon>Pseudomonadati</taxon>
        <taxon>Pseudomonadota</taxon>
        <taxon>Candidatus Muproteobacteria</taxon>
    </lineage>
</organism>
<name>A0A1F6TGH9_9PROT</name>
<dbReference type="PANTHER" id="PTHR42924">
    <property type="entry name" value="EXONUCLEASE"/>
    <property type="match status" value="1"/>
</dbReference>
<comment type="caution">
    <text evidence="2">The sequence shown here is derived from an EMBL/GenBank/DDBJ whole genome shotgun (WGS) entry which is preliminary data.</text>
</comment>
<proteinExistence type="predicted"/>